<dbReference type="GeneID" id="24923083"/>
<keyword evidence="2" id="KW-1185">Reference proteome</keyword>
<dbReference type="GO" id="GO:0008168">
    <property type="term" value="F:methyltransferase activity"/>
    <property type="evidence" value="ECO:0007669"/>
    <property type="project" value="InterPro"/>
</dbReference>
<dbReference type="AlphaFoldDB" id="D8LVY7"/>
<sequence length="104" mass="12026">MNELKGYLEEDRRVCICRELTKAHESIEHTTIGNVDGEKLVLKGEYTLVVEGKREYSNRHPKIASVVDEKAMKCMDVLRAEGVSRTVIQRVMKEVFNGWFAIWI</sequence>
<dbReference type="Gene3D" id="3.30.950.10">
    <property type="entry name" value="Methyltransferase, Cobalt-precorrin-4 Transmethylase, Domain 2"/>
    <property type="match status" value="1"/>
</dbReference>
<dbReference type="RefSeq" id="XP_012894024.1">
    <property type="nucleotide sequence ID" value="XM_013038570.1"/>
</dbReference>
<dbReference type="Proteomes" id="UP000008312">
    <property type="component" value="Unassembled WGS sequence"/>
</dbReference>
<dbReference type="InterPro" id="IPR035996">
    <property type="entry name" value="4pyrrol_Methylase_sf"/>
</dbReference>
<accession>D8LVY7</accession>
<dbReference type="InterPro" id="IPR014776">
    <property type="entry name" value="4pyrrole_Mease_sub2"/>
</dbReference>
<evidence type="ECO:0000313" key="2">
    <source>
        <dbReference type="Proteomes" id="UP000008312"/>
    </source>
</evidence>
<reference evidence="1" key="1">
    <citation type="submission" date="2010-02" db="EMBL/GenBank/DDBJ databases">
        <title>Sequencing and annotation of the Blastocystis hominis genome.</title>
        <authorList>
            <person name="Wincker P."/>
        </authorList>
    </citation>
    <scope>NUCLEOTIDE SEQUENCE</scope>
    <source>
        <strain evidence="1">Singapore isolate B</strain>
    </source>
</reference>
<dbReference type="EMBL" id="FN668638">
    <property type="protein sequence ID" value="CBK19976.2"/>
    <property type="molecule type" value="Genomic_DNA"/>
</dbReference>
<dbReference type="InParanoid" id="D8LVY7"/>
<proteinExistence type="predicted"/>
<dbReference type="SUPFAM" id="SSF53790">
    <property type="entry name" value="Tetrapyrrole methylase"/>
    <property type="match status" value="1"/>
</dbReference>
<gene>
    <name evidence="1" type="ORF">GSBLH_T00006959001</name>
</gene>
<organism evidence="1">
    <name type="scientific">Blastocystis hominis</name>
    <dbReference type="NCBI Taxonomy" id="12968"/>
    <lineage>
        <taxon>Eukaryota</taxon>
        <taxon>Sar</taxon>
        <taxon>Stramenopiles</taxon>
        <taxon>Bigyra</taxon>
        <taxon>Opalozoa</taxon>
        <taxon>Opalinata</taxon>
        <taxon>Blastocystidae</taxon>
        <taxon>Blastocystis</taxon>
    </lineage>
</organism>
<evidence type="ECO:0000313" key="1">
    <source>
        <dbReference type="EMBL" id="CBK19976.2"/>
    </source>
</evidence>
<protein>
    <submittedName>
        <fullName evidence="1">Uncharacterized protein</fullName>
    </submittedName>
</protein>
<name>D8LVY7_BLAHO</name>